<dbReference type="InterPro" id="IPR004358">
    <property type="entry name" value="Sig_transdc_His_kin-like_C"/>
</dbReference>
<name>A0ABR9C5P8_9PSED</name>
<evidence type="ECO:0000313" key="10">
    <source>
        <dbReference type="Proteomes" id="UP000620025"/>
    </source>
</evidence>
<feature type="transmembrane region" description="Helical" evidence="6">
    <location>
        <begin position="303"/>
        <end position="325"/>
    </location>
</feature>
<dbReference type="InterPro" id="IPR003594">
    <property type="entry name" value="HATPase_dom"/>
</dbReference>
<evidence type="ECO:0000259" key="7">
    <source>
        <dbReference type="PROSITE" id="PS50109"/>
    </source>
</evidence>
<dbReference type="PRINTS" id="PR00344">
    <property type="entry name" value="BCTRLSENSOR"/>
</dbReference>
<dbReference type="SUPFAM" id="SSF52172">
    <property type="entry name" value="CheY-like"/>
    <property type="match status" value="1"/>
</dbReference>
<dbReference type="InterPro" id="IPR003661">
    <property type="entry name" value="HisK_dim/P_dom"/>
</dbReference>
<dbReference type="InterPro" id="IPR036890">
    <property type="entry name" value="HATPase_C_sf"/>
</dbReference>
<dbReference type="CDD" id="cd17546">
    <property type="entry name" value="REC_hyHK_CKI1_RcsC-like"/>
    <property type="match status" value="1"/>
</dbReference>
<dbReference type="PROSITE" id="PS50110">
    <property type="entry name" value="RESPONSE_REGULATORY"/>
    <property type="match status" value="1"/>
</dbReference>
<organism evidence="9 10">
    <name type="scientific">Pseudomonas coleopterorum</name>
    <dbReference type="NCBI Taxonomy" id="1605838"/>
    <lineage>
        <taxon>Bacteria</taxon>
        <taxon>Pseudomonadati</taxon>
        <taxon>Pseudomonadota</taxon>
        <taxon>Gammaproteobacteria</taxon>
        <taxon>Pseudomonadales</taxon>
        <taxon>Pseudomonadaceae</taxon>
        <taxon>Pseudomonas</taxon>
    </lineage>
</organism>
<evidence type="ECO:0000256" key="3">
    <source>
        <dbReference type="ARBA" id="ARBA00022553"/>
    </source>
</evidence>
<dbReference type="Gene3D" id="3.40.50.2300">
    <property type="match status" value="1"/>
</dbReference>
<reference evidence="9 10" key="1">
    <citation type="journal article" date="2020" name="FEMS Microbiol. Ecol.">
        <title>Temporal dynamics of bacterial communities during seed development and maturation.</title>
        <authorList>
            <person name="Chesneau G."/>
            <person name="Torres-Cortes G."/>
            <person name="Briand M."/>
            <person name="Darrasse A."/>
            <person name="Preveaux A."/>
            <person name="Marais C."/>
            <person name="Jacques M.A."/>
            <person name="Shade A."/>
            <person name="Barret M."/>
        </authorList>
    </citation>
    <scope>NUCLEOTIDE SEQUENCE [LARGE SCALE GENOMIC DNA]</scope>
    <source>
        <strain evidence="9 10">CFBP13599</strain>
    </source>
</reference>
<dbReference type="EMBL" id="JACYWZ010000010">
    <property type="protein sequence ID" value="MBD8771898.1"/>
    <property type="molecule type" value="Genomic_DNA"/>
</dbReference>
<dbReference type="RefSeq" id="WP_192069087.1">
    <property type="nucleotide sequence ID" value="NZ_JACYWY010000009.1"/>
</dbReference>
<dbReference type="SMART" id="SM00448">
    <property type="entry name" value="REC"/>
    <property type="match status" value="1"/>
</dbReference>
<feature type="domain" description="Response regulatory" evidence="8">
    <location>
        <begin position="827"/>
        <end position="941"/>
    </location>
</feature>
<keyword evidence="4" id="KW-0902">Two-component regulatory system</keyword>
<dbReference type="Gene3D" id="1.10.287.130">
    <property type="match status" value="1"/>
</dbReference>
<accession>A0ABR9C5P8</accession>
<evidence type="ECO:0000256" key="2">
    <source>
        <dbReference type="ARBA" id="ARBA00012438"/>
    </source>
</evidence>
<dbReference type="CDD" id="cd16922">
    <property type="entry name" value="HATPase_EvgS-ArcB-TorS-like"/>
    <property type="match status" value="1"/>
</dbReference>
<dbReference type="InterPro" id="IPR005467">
    <property type="entry name" value="His_kinase_dom"/>
</dbReference>
<evidence type="ECO:0000256" key="5">
    <source>
        <dbReference type="PROSITE-ProRule" id="PRU00169"/>
    </source>
</evidence>
<dbReference type="EC" id="2.7.13.3" evidence="2"/>
<sequence>MKLKHFLQPLDSSFSTPKAARKLLHLFAAALVLGLFAAAGSYLRTAFNDEVSLRRSDMNAAISDAQNFFVSRQTLLRSLGLSAVRNVVQPKPNLNEVPTEEVHIALGQGADSWSLWLTKRMLAHLRQSKVNLLYIGAGQGLAPDQTSTITRLFSIADSVSPVPMCVPRRLRAFEGVGQPTNDYLWLSDQSDAASPLYIFTRLDERSPASGWLGLEVDVPDLMEALRHDSAGDFLLLDARGEVIFTSAVGQSAYQALDLLRSSNAFGLVGGGWFPQHLAIKKQLGYSQWQIVYTLKLSALLPALAARVLTCLLSCLIATILMCWLVRRIDRRLIIPAGHRIEALVESEAFSSTVIRIAPVALCVLRRSDGKVVLQNPLAEQWLGHGQEREQLCHGWIHRAFDQLDRNGSDEIELADGRHLYLAFAPTRYQREEVLICAFSDISARKQVERALQQARRSADAANEAKTLFLATMSHEIRTPLYGVLGTLELLTRTELNGQQRNYLKAIEGSSANLLQLICDVLDVAKIEAGQLSLELTTFSPLALVREVMQGYAGAAQGKGLRLFSCIDPQMPQQLRGDVTRLRQVLNNLLSNALKFTDSGRIVLRVRVDTRDDERPVLHWQIVDTGKGISREDQQHLFEPFFQASGNANVVAGTGLGLSICKRLIHLMNGNLRVVSEPGLGSSFAFDVPLEQVREQPGLVNAEPLMAHRVYVVSRMHDLSDSVCGWLRRWGAIAQVGVPAAGEVPVDAVLVELETVAEESSLVPHWLGPRVIASPMELTFDAALSGIWQANLNNLEEIREAVSRAQGQARKQCTGVPEAPAEMELNLRVLVVEDNVINQLILRDQLEELGCNVVLAGDGVEALSLWHAAEFDLVLTDVNMPRMNGYELAAQLRQRDCTLPIIGATANAMREEGDKCLAAGMNQCLIKPVTLRALHQCLQHYPRRVA</sequence>
<dbReference type="PANTHER" id="PTHR45339">
    <property type="entry name" value="HYBRID SIGNAL TRANSDUCTION HISTIDINE KINASE J"/>
    <property type="match status" value="1"/>
</dbReference>
<dbReference type="CDD" id="cd00082">
    <property type="entry name" value="HisKA"/>
    <property type="match status" value="1"/>
</dbReference>
<dbReference type="PROSITE" id="PS50109">
    <property type="entry name" value="HIS_KIN"/>
    <property type="match status" value="1"/>
</dbReference>
<evidence type="ECO:0000256" key="1">
    <source>
        <dbReference type="ARBA" id="ARBA00000085"/>
    </source>
</evidence>
<evidence type="ECO:0000256" key="6">
    <source>
        <dbReference type="SAM" id="Phobius"/>
    </source>
</evidence>
<dbReference type="Pfam" id="PF00512">
    <property type="entry name" value="HisKA"/>
    <property type="match status" value="1"/>
</dbReference>
<dbReference type="Pfam" id="PF02518">
    <property type="entry name" value="HATPase_c"/>
    <property type="match status" value="1"/>
</dbReference>
<dbReference type="Proteomes" id="UP000620025">
    <property type="component" value="Unassembled WGS sequence"/>
</dbReference>
<feature type="modified residue" description="4-aspartylphosphate" evidence="5">
    <location>
        <position position="876"/>
    </location>
</feature>
<comment type="catalytic activity">
    <reaction evidence="1">
        <text>ATP + protein L-histidine = ADP + protein N-phospho-L-histidine.</text>
        <dbReference type="EC" id="2.7.13.3"/>
    </reaction>
</comment>
<evidence type="ECO:0000259" key="8">
    <source>
        <dbReference type="PROSITE" id="PS50110"/>
    </source>
</evidence>
<dbReference type="InterPro" id="IPR035965">
    <property type="entry name" value="PAS-like_dom_sf"/>
</dbReference>
<dbReference type="InterPro" id="IPR036097">
    <property type="entry name" value="HisK_dim/P_sf"/>
</dbReference>
<keyword evidence="6" id="KW-0472">Membrane</keyword>
<keyword evidence="3 5" id="KW-0597">Phosphoprotein</keyword>
<dbReference type="Gene3D" id="3.30.450.20">
    <property type="entry name" value="PAS domain"/>
    <property type="match status" value="1"/>
</dbReference>
<dbReference type="SUPFAM" id="SSF47384">
    <property type="entry name" value="Homodimeric domain of signal transducing histidine kinase"/>
    <property type="match status" value="1"/>
</dbReference>
<keyword evidence="6" id="KW-0812">Transmembrane</keyword>
<dbReference type="InterPro" id="IPR001789">
    <property type="entry name" value="Sig_transdc_resp-reg_receiver"/>
</dbReference>
<feature type="domain" description="Histidine kinase" evidence="7">
    <location>
        <begin position="471"/>
        <end position="691"/>
    </location>
</feature>
<dbReference type="SMART" id="SM00388">
    <property type="entry name" value="HisKA"/>
    <property type="match status" value="1"/>
</dbReference>
<dbReference type="PANTHER" id="PTHR45339:SF1">
    <property type="entry name" value="HYBRID SIGNAL TRANSDUCTION HISTIDINE KINASE J"/>
    <property type="match status" value="1"/>
</dbReference>
<gene>
    <name evidence="9" type="ORF">IFT38_20380</name>
</gene>
<dbReference type="SUPFAM" id="SSF55874">
    <property type="entry name" value="ATPase domain of HSP90 chaperone/DNA topoisomerase II/histidine kinase"/>
    <property type="match status" value="1"/>
</dbReference>
<keyword evidence="6" id="KW-1133">Transmembrane helix</keyword>
<evidence type="ECO:0000256" key="4">
    <source>
        <dbReference type="ARBA" id="ARBA00023012"/>
    </source>
</evidence>
<keyword evidence="10" id="KW-1185">Reference proteome</keyword>
<protein>
    <recommendedName>
        <fullName evidence="2">histidine kinase</fullName>
        <ecNumber evidence="2">2.7.13.3</ecNumber>
    </recommendedName>
</protein>
<dbReference type="Gene3D" id="3.30.565.10">
    <property type="entry name" value="Histidine kinase-like ATPase, C-terminal domain"/>
    <property type="match status" value="1"/>
</dbReference>
<dbReference type="SUPFAM" id="SSF55785">
    <property type="entry name" value="PYP-like sensor domain (PAS domain)"/>
    <property type="match status" value="1"/>
</dbReference>
<dbReference type="InterPro" id="IPR011006">
    <property type="entry name" value="CheY-like_superfamily"/>
</dbReference>
<evidence type="ECO:0000313" key="9">
    <source>
        <dbReference type="EMBL" id="MBD8771898.1"/>
    </source>
</evidence>
<proteinExistence type="predicted"/>
<comment type="caution">
    <text evidence="9">The sequence shown here is derived from an EMBL/GenBank/DDBJ whole genome shotgun (WGS) entry which is preliminary data.</text>
</comment>
<dbReference type="SMART" id="SM00387">
    <property type="entry name" value="HATPase_c"/>
    <property type="match status" value="1"/>
</dbReference>
<dbReference type="Pfam" id="PF00072">
    <property type="entry name" value="Response_reg"/>
    <property type="match status" value="1"/>
</dbReference>